<accession>A0AAE0ELQ6</accession>
<organism evidence="1 2">
    <name type="scientific">Dipteronia sinensis</name>
    <dbReference type="NCBI Taxonomy" id="43782"/>
    <lineage>
        <taxon>Eukaryota</taxon>
        <taxon>Viridiplantae</taxon>
        <taxon>Streptophyta</taxon>
        <taxon>Embryophyta</taxon>
        <taxon>Tracheophyta</taxon>
        <taxon>Spermatophyta</taxon>
        <taxon>Magnoliopsida</taxon>
        <taxon>eudicotyledons</taxon>
        <taxon>Gunneridae</taxon>
        <taxon>Pentapetalae</taxon>
        <taxon>rosids</taxon>
        <taxon>malvids</taxon>
        <taxon>Sapindales</taxon>
        <taxon>Sapindaceae</taxon>
        <taxon>Hippocastanoideae</taxon>
        <taxon>Acereae</taxon>
        <taxon>Dipteronia</taxon>
    </lineage>
</organism>
<evidence type="ECO:0000313" key="2">
    <source>
        <dbReference type="Proteomes" id="UP001281410"/>
    </source>
</evidence>
<evidence type="ECO:0008006" key="3">
    <source>
        <dbReference type="Google" id="ProtNLM"/>
    </source>
</evidence>
<dbReference type="PANTHER" id="PTHR46890:SF48">
    <property type="entry name" value="RNA-DIRECTED DNA POLYMERASE"/>
    <property type="match status" value="1"/>
</dbReference>
<dbReference type="EMBL" id="JANJYJ010000001">
    <property type="protein sequence ID" value="KAK3231070.1"/>
    <property type="molecule type" value="Genomic_DNA"/>
</dbReference>
<protein>
    <recommendedName>
        <fullName evidence="3">Reverse transcriptase</fullName>
    </recommendedName>
</protein>
<keyword evidence="2" id="KW-1185">Reference proteome</keyword>
<sequence length="276" mass="30938">MHPNKAGLDGLPALFYQKYWSIVGEKVTKACLGVLNDGNDLEEINGTLVALIPKASRAERITDFRSISLCNVLYKIIAKALANRFRMVLGDDISETQSAFLHGHLISDNAIVVFECMHAVKRKKKDTSVMEAVCSGSCSFLRKSFCWGRELLEAGIRWRIGSGESLSIYKDRWLPRPSTFKVYSPLILDLNAKVQELKRANGDWNVDLVREFFLPNDADLILSLPCSSSNLPDSITWHYEKLGSYSVKSGYHLRCSLASNSCSSGISTSESWWKFL</sequence>
<name>A0AAE0ELQ6_9ROSI</name>
<dbReference type="PANTHER" id="PTHR46890">
    <property type="entry name" value="NON-LTR RETROLELEMENT REVERSE TRANSCRIPTASE-LIKE PROTEIN-RELATED"/>
    <property type="match status" value="1"/>
</dbReference>
<dbReference type="AlphaFoldDB" id="A0AAE0ELQ6"/>
<dbReference type="InterPro" id="IPR052343">
    <property type="entry name" value="Retrotransposon-Effector_Assoc"/>
</dbReference>
<gene>
    <name evidence="1" type="ORF">Dsin_002951</name>
</gene>
<dbReference type="Proteomes" id="UP001281410">
    <property type="component" value="Unassembled WGS sequence"/>
</dbReference>
<reference evidence="1" key="1">
    <citation type="journal article" date="2023" name="Plant J.">
        <title>Genome sequences and population genomics provide insights into the demographic history, inbreeding, and mutation load of two 'living fossil' tree species of Dipteronia.</title>
        <authorList>
            <person name="Feng Y."/>
            <person name="Comes H.P."/>
            <person name="Chen J."/>
            <person name="Zhu S."/>
            <person name="Lu R."/>
            <person name="Zhang X."/>
            <person name="Li P."/>
            <person name="Qiu J."/>
            <person name="Olsen K.M."/>
            <person name="Qiu Y."/>
        </authorList>
    </citation>
    <scope>NUCLEOTIDE SEQUENCE</scope>
    <source>
        <strain evidence="1">NBL</strain>
    </source>
</reference>
<comment type="caution">
    <text evidence="1">The sequence shown here is derived from an EMBL/GenBank/DDBJ whole genome shotgun (WGS) entry which is preliminary data.</text>
</comment>
<evidence type="ECO:0000313" key="1">
    <source>
        <dbReference type="EMBL" id="KAK3231070.1"/>
    </source>
</evidence>
<proteinExistence type="predicted"/>